<accession>A0A918T3N1</accession>
<dbReference type="GO" id="GO:0016812">
    <property type="term" value="F:hydrolase activity, acting on carbon-nitrogen (but not peptide) bonds, in cyclic amides"/>
    <property type="evidence" value="ECO:0007669"/>
    <property type="project" value="InterPro"/>
</dbReference>
<dbReference type="InterPro" id="IPR051781">
    <property type="entry name" value="Metallo-dep_Hydrolase"/>
</dbReference>
<feature type="chain" id="PRO_5036896594" evidence="6">
    <location>
        <begin position="27"/>
        <end position="471"/>
    </location>
</feature>
<evidence type="ECO:0000259" key="7">
    <source>
        <dbReference type="Pfam" id="PF01979"/>
    </source>
</evidence>
<feature type="domain" description="Amidohydrolase-related" evidence="7">
    <location>
        <begin position="83"/>
        <end position="447"/>
    </location>
</feature>
<dbReference type="EMBL" id="BMYD01000004">
    <property type="protein sequence ID" value="GHA86533.1"/>
    <property type="molecule type" value="Genomic_DNA"/>
</dbReference>
<gene>
    <name evidence="8" type="ORF">GCM10007067_25730</name>
</gene>
<sequence>MAARSTNLLALAVGAIALFMARGAVSATPAADWVFKGRIYDGTSAPARQAEVVVRGDRITCVDAPGRCRVPRNARRVDIGDRTLMPGLIDLHVHLRAPYAPLFREGGVTSVRDANNSFATLDAVRATPGAPRVFASGPMLDGPKSIIVGMAEQVGEPGRFPIREQNLMVASTPAEATKAVDLLVAAGADHIKLYEQLAPDVYSAAAARAQHHRKPVMADLGVPITRGLDKAQVDALQAAAAGTSSIEHASGVALAYRRLGGDPASKNVDGELLERIVAPLIAADVAVVPTMIGYHTMAMDAYPTASEFPLAAKLDPQVTAWWRGMHKGSDKERDRYRQMLHLHREFLRRFVARGGRLGAGTDAPALPMLVPGDALHHELRLLTGLGLTPVAALHAATGGAARILGTDEVGEIAPGRFADMVLVEGDPTRTLADSRRITAVWQGGRLVHGAVPSAKAVTTVSKPDAQLESAR</sequence>
<reference evidence="8" key="2">
    <citation type="submission" date="2020-09" db="EMBL/GenBank/DDBJ databases">
        <authorList>
            <person name="Sun Q."/>
            <person name="Kim S."/>
        </authorList>
    </citation>
    <scope>NUCLEOTIDE SEQUENCE</scope>
    <source>
        <strain evidence="8">KCTC 23077</strain>
    </source>
</reference>
<evidence type="ECO:0000256" key="5">
    <source>
        <dbReference type="ARBA" id="ARBA00022801"/>
    </source>
</evidence>
<keyword evidence="6" id="KW-0732">Signal</keyword>
<protein>
    <submittedName>
        <fullName evidence="8">Amidohydrolase</fullName>
    </submittedName>
</protein>
<dbReference type="PANTHER" id="PTHR43135:SF3">
    <property type="entry name" value="ALPHA-D-RIBOSE 1-METHYLPHOSPHONATE 5-TRIPHOSPHATE DIPHOSPHATASE"/>
    <property type="match status" value="1"/>
</dbReference>
<dbReference type="RefSeq" id="WP_189457205.1">
    <property type="nucleotide sequence ID" value="NZ_BMYD01000004.1"/>
</dbReference>
<feature type="signal peptide" evidence="6">
    <location>
        <begin position="1"/>
        <end position="26"/>
    </location>
</feature>
<dbReference type="InterPro" id="IPR006680">
    <property type="entry name" value="Amidohydro-rel"/>
</dbReference>
<dbReference type="GO" id="GO:0046872">
    <property type="term" value="F:metal ion binding"/>
    <property type="evidence" value="ECO:0007669"/>
    <property type="project" value="UniProtKB-KW"/>
</dbReference>
<keyword evidence="9" id="KW-1185">Reference proteome</keyword>
<dbReference type="PROSITE" id="PS00482">
    <property type="entry name" value="DIHYDROOROTASE_1"/>
    <property type="match status" value="1"/>
</dbReference>
<dbReference type="InterPro" id="IPR002195">
    <property type="entry name" value="Dihydroorotase_CS"/>
</dbReference>
<dbReference type="Gene3D" id="2.30.40.10">
    <property type="entry name" value="Urease, subunit C, domain 1"/>
    <property type="match status" value="1"/>
</dbReference>
<dbReference type="Pfam" id="PF01979">
    <property type="entry name" value="Amidohydro_1"/>
    <property type="match status" value="1"/>
</dbReference>
<dbReference type="AlphaFoldDB" id="A0A918T3N1"/>
<evidence type="ECO:0000313" key="9">
    <source>
        <dbReference type="Proteomes" id="UP000646426"/>
    </source>
</evidence>
<evidence type="ECO:0000313" key="8">
    <source>
        <dbReference type="EMBL" id="GHA86533.1"/>
    </source>
</evidence>
<organism evidence="8 9">
    <name type="scientific">Cognatilysobacter bugurensis</name>
    <dbReference type="NCBI Taxonomy" id="543356"/>
    <lineage>
        <taxon>Bacteria</taxon>
        <taxon>Pseudomonadati</taxon>
        <taxon>Pseudomonadota</taxon>
        <taxon>Gammaproteobacteria</taxon>
        <taxon>Lysobacterales</taxon>
        <taxon>Lysobacteraceae</taxon>
        <taxon>Cognatilysobacter</taxon>
    </lineage>
</organism>
<evidence type="ECO:0000256" key="3">
    <source>
        <dbReference type="ARBA" id="ARBA00010286"/>
    </source>
</evidence>
<comment type="function">
    <text evidence="2">Catalyzes the reversible cyclization of carbamoyl aspartate to dihydroorotate.</text>
</comment>
<dbReference type="Proteomes" id="UP000646426">
    <property type="component" value="Unassembled WGS sequence"/>
</dbReference>
<evidence type="ECO:0000256" key="4">
    <source>
        <dbReference type="ARBA" id="ARBA00022723"/>
    </source>
</evidence>
<dbReference type="SUPFAM" id="SSF51338">
    <property type="entry name" value="Composite domain of metallo-dependent hydrolases"/>
    <property type="match status" value="1"/>
</dbReference>
<comment type="cofactor">
    <cofactor evidence="1">
        <name>Zn(2+)</name>
        <dbReference type="ChEBI" id="CHEBI:29105"/>
    </cofactor>
</comment>
<dbReference type="SUPFAM" id="SSF51556">
    <property type="entry name" value="Metallo-dependent hydrolases"/>
    <property type="match status" value="1"/>
</dbReference>
<dbReference type="PANTHER" id="PTHR43135">
    <property type="entry name" value="ALPHA-D-RIBOSE 1-METHYLPHOSPHONATE 5-TRIPHOSPHATE DIPHOSPHATASE"/>
    <property type="match status" value="1"/>
</dbReference>
<reference evidence="8" key="1">
    <citation type="journal article" date="2014" name="Int. J. Syst. Evol. Microbiol.">
        <title>Complete genome sequence of Corynebacterium casei LMG S-19264T (=DSM 44701T), isolated from a smear-ripened cheese.</title>
        <authorList>
            <consortium name="US DOE Joint Genome Institute (JGI-PGF)"/>
            <person name="Walter F."/>
            <person name="Albersmeier A."/>
            <person name="Kalinowski J."/>
            <person name="Ruckert C."/>
        </authorList>
    </citation>
    <scope>NUCLEOTIDE SEQUENCE</scope>
    <source>
        <strain evidence="8">KCTC 23077</strain>
    </source>
</reference>
<dbReference type="Gene3D" id="3.30.110.90">
    <property type="entry name" value="Amidohydrolase"/>
    <property type="match status" value="1"/>
</dbReference>
<keyword evidence="5" id="KW-0378">Hydrolase</keyword>
<keyword evidence="4" id="KW-0479">Metal-binding</keyword>
<dbReference type="Gene3D" id="1.20.58.520">
    <property type="entry name" value="Amidohydrolase"/>
    <property type="match status" value="1"/>
</dbReference>
<comment type="similarity">
    <text evidence="3">Belongs to the metallo-dependent hydrolases superfamily. DHOase family. Class I DHOase subfamily.</text>
</comment>
<evidence type="ECO:0000256" key="2">
    <source>
        <dbReference type="ARBA" id="ARBA00002368"/>
    </source>
</evidence>
<comment type="caution">
    <text evidence="8">The sequence shown here is derived from an EMBL/GenBank/DDBJ whole genome shotgun (WGS) entry which is preliminary data.</text>
</comment>
<dbReference type="InterPro" id="IPR011059">
    <property type="entry name" value="Metal-dep_hydrolase_composite"/>
</dbReference>
<dbReference type="Gene3D" id="3.40.50.10910">
    <property type="entry name" value="Amidohydrolase"/>
    <property type="match status" value="1"/>
</dbReference>
<name>A0A918T3N1_9GAMM</name>
<evidence type="ECO:0000256" key="1">
    <source>
        <dbReference type="ARBA" id="ARBA00001947"/>
    </source>
</evidence>
<proteinExistence type="inferred from homology"/>
<evidence type="ECO:0000256" key="6">
    <source>
        <dbReference type="SAM" id="SignalP"/>
    </source>
</evidence>
<dbReference type="InterPro" id="IPR032466">
    <property type="entry name" value="Metal_Hydrolase"/>
</dbReference>